<accession>K9HNE9</accession>
<dbReference type="OrthoDB" id="37801at2"/>
<dbReference type="FunFam" id="3.40.50.300:FF:000016">
    <property type="entry name" value="Oligopeptide ABC transporter ATP-binding component"/>
    <property type="match status" value="1"/>
</dbReference>
<comment type="subcellular location">
    <subcellularLocation>
        <location evidence="1">Cell inner membrane</location>
        <topology evidence="1">Peripheral membrane protein</topology>
    </subcellularLocation>
</comment>
<evidence type="ECO:0000313" key="9">
    <source>
        <dbReference type="EMBL" id="EKV31858.1"/>
    </source>
</evidence>
<gene>
    <name evidence="9" type="ORF">C882_3610</name>
</gene>
<evidence type="ECO:0000256" key="6">
    <source>
        <dbReference type="ARBA" id="ARBA00022840"/>
    </source>
</evidence>
<keyword evidence="3" id="KW-0813">Transport</keyword>
<dbReference type="InterPro" id="IPR050388">
    <property type="entry name" value="ABC_Ni/Peptide_Import"/>
</dbReference>
<dbReference type="PANTHER" id="PTHR43297">
    <property type="entry name" value="OLIGOPEPTIDE TRANSPORT ATP-BINDING PROTEIN APPD"/>
    <property type="match status" value="1"/>
</dbReference>
<dbReference type="AlphaFoldDB" id="K9HNE9"/>
<keyword evidence="10" id="KW-1185">Reference proteome</keyword>
<comment type="caution">
    <text evidence="9">The sequence shown here is derived from an EMBL/GenBank/DDBJ whole genome shotgun (WGS) entry which is preliminary data.</text>
</comment>
<feature type="domain" description="ABC transporter" evidence="8">
    <location>
        <begin position="24"/>
        <end position="271"/>
    </location>
</feature>
<dbReference type="SMART" id="SM00382">
    <property type="entry name" value="AAA"/>
    <property type="match status" value="1"/>
</dbReference>
<organism evidence="9 10">
    <name type="scientific">Caenispirillum salinarum AK4</name>
    <dbReference type="NCBI Taxonomy" id="1238182"/>
    <lineage>
        <taxon>Bacteria</taxon>
        <taxon>Pseudomonadati</taxon>
        <taxon>Pseudomonadota</taxon>
        <taxon>Alphaproteobacteria</taxon>
        <taxon>Rhodospirillales</taxon>
        <taxon>Novispirillaceae</taxon>
        <taxon>Caenispirillum</taxon>
    </lineage>
</organism>
<dbReference type="InterPro" id="IPR013563">
    <property type="entry name" value="Oligopep_ABC_C"/>
</dbReference>
<proteinExistence type="inferred from homology"/>
<dbReference type="InterPro" id="IPR017871">
    <property type="entry name" value="ABC_transporter-like_CS"/>
</dbReference>
<dbReference type="GO" id="GO:0015833">
    <property type="term" value="P:peptide transport"/>
    <property type="evidence" value="ECO:0007669"/>
    <property type="project" value="InterPro"/>
</dbReference>
<keyword evidence="4" id="KW-1003">Cell membrane</keyword>
<keyword evidence="5" id="KW-0547">Nucleotide-binding</keyword>
<evidence type="ECO:0000256" key="2">
    <source>
        <dbReference type="ARBA" id="ARBA00005417"/>
    </source>
</evidence>
<evidence type="ECO:0000256" key="4">
    <source>
        <dbReference type="ARBA" id="ARBA00022475"/>
    </source>
</evidence>
<keyword evidence="6 9" id="KW-0067">ATP-binding</keyword>
<dbReference type="InterPro" id="IPR027417">
    <property type="entry name" value="P-loop_NTPase"/>
</dbReference>
<dbReference type="Proteomes" id="UP000009881">
    <property type="component" value="Unassembled WGS sequence"/>
</dbReference>
<name>K9HNE9_9PROT</name>
<evidence type="ECO:0000256" key="7">
    <source>
        <dbReference type="ARBA" id="ARBA00023136"/>
    </source>
</evidence>
<evidence type="ECO:0000259" key="8">
    <source>
        <dbReference type="PROSITE" id="PS50893"/>
    </source>
</evidence>
<dbReference type="PROSITE" id="PS50893">
    <property type="entry name" value="ABC_TRANSPORTER_2"/>
    <property type="match status" value="1"/>
</dbReference>
<dbReference type="PATRIC" id="fig|1238182.3.peg.1281"/>
<dbReference type="GO" id="GO:0016887">
    <property type="term" value="F:ATP hydrolysis activity"/>
    <property type="evidence" value="ECO:0007669"/>
    <property type="project" value="InterPro"/>
</dbReference>
<evidence type="ECO:0000256" key="1">
    <source>
        <dbReference type="ARBA" id="ARBA00004417"/>
    </source>
</evidence>
<evidence type="ECO:0000256" key="3">
    <source>
        <dbReference type="ARBA" id="ARBA00022448"/>
    </source>
</evidence>
<dbReference type="Pfam" id="PF00005">
    <property type="entry name" value="ABC_tran"/>
    <property type="match status" value="1"/>
</dbReference>
<evidence type="ECO:0000256" key="5">
    <source>
        <dbReference type="ARBA" id="ARBA00022741"/>
    </source>
</evidence>
<comment type="similarity">
    <text evidence="2">Belongs to the ABC transporter superfamily.</text>
</comment>
<reference evidence="9 10" key="1">
    <citation type="journal article" date="2013" name="Genome Announc.">
        <title>Draft Genome Sequence of an Alphaproteobacterium, Caenispirillum salinarum AK4(T), Isolated from a Solar Saltern.</title>
        <authorList>
            <person name="Khatri I."/>
            <person name="Singh A."/>
            <person name="Korpole S."/>
            <person name="Pinnaka A.K."/>
            <person name="Subramanian S."/>
        </authorList>
    </citation>
    <scope>NUCLEOTIDE SEQUENCE [LARGE SCALE GENOMIC DNA]</scope>
    <source>
        <strain evidence="9 10">AK4</strain>
    </source>
</reference>
<evidence type="ECO:0000313" key="10">
    <source>
        <dbReference type="Proteomes" id="UP000009881"/>
    </source>
</evidence>
<dbReference type="RefSeq" id="WP_009539727.1">
    <property type="nucleotide sequence ID" value="NZ_ANHY01000005.1"/>
</dbReference>
<dbReference type="GO" id="GO:0005524">
    <property type="term" value="F:ATP binding"/>
    <property type="evidence" value="ECO:0007669"/>
    <property type="project" value="UniProtKB-KW"/>
</dbReference>
<dbReference type="SUPFAM" id="SSF52540">
    <property type="entry name" value="P-loop containing nucleoside triphosphate hydrolases"/>
    <property type="match status" value="1"/>
</dbReference>
<sequence length="353" mass="38736">MTHPAAAPTRPEAPRDAAAPLLDVRHLSLDFTSPRGRIHALRDISMTVPRGRIVGVVGESGSGKSTLAYAVIRLLAENARVVGGEIVMDGRDLLTLSPREMRGIRGRRMSMIFQDPMTSLNRVMSIGQQMIDIQYRDPISKAEKRKRAVEALRRVGIPDPEDRVNGYPHQFSGGMRQRICIAMAMMVEPALLLADEPTTALDATTEVQIIGLLERLQAEIGCSILFVSHHLGTVAELCHDVVVLYAGEVVEQGSVRDIFHNPGHPYTQALLDCDPGRIKEKTRRLPTIPGVVPSLVGDQVPTGCIFKTRCPHAFDRCDHEVPPSYAVVSGEVAPDAPHTARCHLRDAAEERRP</sequence>
<dbReference type="CDD" id="cd03257">
    <property type="entry name" value="ABC_NikE_OppD_transporters"/>
    <property type="match status" value="1"/>
</dbReference>
<dbReference type="STRING" id="1238182.C882_3610"/>
<protein>
    <submittedName>
        <fullName evidence="9">Oligopeptide transport ATP-binding protein OppD</fullName>
    </submittedName>
</protein>
<dbReference type="Pfam" id="PF08352">
    <property type="entry name" value="oligo_HPY"/>
    <property type="match status" value="1"/>
</dbReference>
<dbReference type="InterPro" id="IPR003439">
    <property type="entry name" value="ABC_transporter-like_ATP-bd"/>
</dbReference>
<keyword evidence="7" id="KW-0472">Membrane</keyword>
<dbReference type="EMBL" id="ANHY01000005">
    <property type="protein sequence ID" value="EKV31858.1"/>
    <property type="molecule type" value="Genomic_DNA"/>
</dbReference>
<dbReference type="PROSITE" id="PS00211">
    <property type="entry name" value="ABC_TRANSPORTER_1"/>
    <property type="match status" value="1"/>
</dbReference>
<dbReference type="InterPro" id="IPR003593">
    <property type="entry name" value="AAA+_ATPase"/>
</dbReference>
<dbReference type="Gene3D" id="3.40.50.300">
    <property type="entry name" value="P-loop containing nucleotide triphosphate hydrolases"/>
    <property type="match status" value="1"/>
</dbReference>
<dbReference type="GO" id="GO:0055085">
    <property type="term" value="P:transmembrane transport"/>
    <property type="evidence" value="ECO:0007669"/>
    <property type="project" value="UniProtKB-ARBA"/>
</dbReference>
<dbReference type="eggNOG" id="COG0444">
    <property type="taxonomic scope" value="Bacteria"/>
</dbReference>
<dbReference type="GO" id="GO:0005886">
    <property type="term" value="C:plasma membrane"/>
    <property type="evidence" value="ECO:0007669"/>
    <property type="project" value="UniProtKB-SubCell"/>
</dbReference>
<dbReference type="PANTHER" id="PTHR43297:SF2">
    <property type="entry name" value="DIPEPTIDE TRANSPORT ATP-BINDING PROTEIN DPPD"/>
    <property type="match status" value="1"/>
</dbReference>
<dbReference type="NCBIfam" id="TIGR01727">
    <property type="entry name" value="oligo_HPY"/>
    <property type="match status" value="1"/>
</dbReference>